<name>A0A8B6GU44_MYTGA</name>
<sequence>MLMSVCTLHDLFTAECFTQSSPGLPAYLTNCSGSTHYCVTYLHNYGNGYRETTKGCASANECQMSLTNAESGQCSVYSEDQLYTSDFKCTYCCTKDKCNGRIVPPHETMYTGHVTLPTTTNTTTTECLVKPSSSSTEVTQDCAGSTPYCITHYTNYNNGYRETTKGCASKATCDATKSGNKKYNDQCTYFDENFLFKSDFTCSYCCTKDICNTGILPPHETLYQP</sequence>
<protein>
    <submittedName>
        <fullName evidence="1">Uncharacterized protein</fullName>
    </submittedName>
</protein>
<dbReference type="Proteomes" id="UP000596742">
    <property type="component" value="Unassembled WGS sequence"/>
</dbReference>
<dbReference type="OrthoDB" id="6151374at2759"/>
<evidence type="ECO:0000313" key="2">
    <source>
        <dbReference type="Proteomes" id="UP000596742"/>
    </source>
</evidence>
<dbReference type="EMBL" id="UYJE01009032">
    <property type="protein sequence ID" value="VDI69456.1"/>
    <property type="molecule type" value="Genomic_DNA"/>
</dbReference>
<proteinExistence type="predicted"/>
<comment type="caution">
    <text evidence="1">The sequence shown here is derived from an EMBL/GenBank/DDBJ whole genome shotgun (WGS) entry which is preliminary data.</text>
</comment>
<dbReference type="CDD" id="cd00117">
    <property type="entry name" value="TFP"/>
    <property type="match status" value="1"/>
</dbReference>
<dbReference type="SUPFAM" id="SSF57302">
    <property type="entry name" value="Snake toxin-like"/>
    <property type="match status" value="1"/>
</dbReference>
<accession>A0A8B6GU44</accession>
<keyword evidence="2" id="KW-1185">Reference proteome</keyword>
<dbReference type="InterPro" id="IPR045860">
    <property type="entry name" value="Snake_toxin-like_sf"/>
</dbReference>
<dbReference type="AlphaFoldDB" id="A0A8B6GU44"/>
<organism evidence="1 2">
    <name type="scientific">Mytilus galloprovincialis</name>
    <name type="common">Mediterranean mussel</name>
    <dbReference type="NCBI Taxonomy" id="29158"/>
    <lineage>
        <taxon>Eukaryota</taxon>
        <taxon>Metazoa</taxon>
        <taxon>Spiralia</taxon>
        <taxon>Lophotrochozoa</taxon>
        <taxon>Mollusca</taxon>
        <taxon>Bivalvia</taxon>
        <taxon>Autobranchia</taxon>
        <taxon>Pteriomorphia</taxon>
        <taxon>Mytilida</taxon>
        <taxon>Mytiloidea</taxon>
        <taxon>Mytilidae</taxon>
        <taxon>Mytilinae</taxon>
        <taxon>Mytilus</taxon>
    </lineage>
</organism>
<evidence type="ECO:0000313" key="1">
    <source>
        <dbReference type="EMBL" id="VDI69456.1"/>
    </source>
</evidence>
<reference evidence="1" key="1">
    <citation type="submission" date="2018-11" db="EMBL/GenBank/DDBJ databases">
        <authorList>
            <person name="Alioto T."/>
            <person name="Alioto T."/>
        </authorList>
    </citation>
    <scope>NUCLEOTIDE SEQUENCE</scope>
</reference>
<gene>
    <name evidence="1" type="ORF">MGAL_10B052171</name>
</gene>